<reference evidence="1" key="1">
    <citation type="submission" date="2018-05" db="EMBL/GenBank/DDBJ databases">
        <authorList>
            <person name="Lanie J.A."/>
            <person name="Ng W.-L."/>
            <person name="Kazmierczak K.M."/>
            <person name="Andrzejewski T.M."/>
            <person name="Davidsen T.M."/>
            <person name="Wayne K.J."/>
            <person name="Tettelin H."/>
            <person name="Glass J.I."/>
            <person name="Rusch D."/>
            <person name="Podicherti R."/>
            <person name="Tsui H.-C.T."/>
            <person name="Winkler M.E."/>
        </authorList>
    </citation>
    <scope>NUCLEOTIDE SEQUENCE</scope>
</reference>
<accession>A0A381WTV0</accession>
<protein>
    <submittedName>
        <fullName evidence="1">Uncharacterized protein</fullName>
    </submittedName>
</protein>
<dbReference type="EMBL" id="UINC01012869">
    <property type="protein sequence ID" value="SVA55946.1"/>
    <property type="molecule type" value="Genomic_DNA"/>
</dbReference>
<sequence length="85" mass="9527">MNIKDILDAHKQKENTCVICGGHNLVKLPDRGKREVLKGERWGSGGIHGRQFTINSQRVCKNCGVLQTLDKHGNPIVEHDEGELR</sequence>
<gene>
    <name evidence="1" type="ORF">METZ01_LOCUS108800</name>
</gene>
<name>A0A381WTV0_9ZZZZ</name>
<evidence type="ECO:0000313" key="1">
    <source>
        <dbReference type="EMBL" id="SVA55946.1"/>
    </source>
</evidence>
<proteinExistence type="predicted"/>
<organism evidence="1">
    <name type="scientific">marine metagenome</name>
    <dbReference type="NCBI Taxonomy" id="408172"/>
    <lineage>
        <taxon>unclassified sequences</taxon>
        <taxon>metagenomes</taxon>
        <taxon>ecological metagenomes</taxon>
    </lineage>
</organism>
<dbReference type="AlphaFoldDB" id="A0A381WTV0"/>